<dbReference type="PANTHER" id="PTHR34011">
    <property type="entry name" value="PHYCOBILISOME 32.1 KDA LINKER POLYPEPTIDE, PHYCOCYANIN-ASSOCIATED, ROD 2-RELATED"/>
    <property type="match status" value="1"/>
</dbReference>
<dbReference type="GO" id="GO:0030089">
    <property type="term" value="C:phycobilisome"/>
    <property type="evidence" value="ECO:0007669"/>
    <property type="project" value="UniProtKB-UniRule"/>
</dbReference>
<dbReference type="InterPro" id="IPR038255">
    <property type="entry name" value="PBS_linker_sf"/>
</dbReference>
<dbReference type="GO" id="GO:0031676">
    <property type="term" value="C:plasma membrane-derived thylakoid membrane"/>
    <property type="evidence" value="ECO:0007669"/>
    <property type="project" value="UniProtKB-SubCell"/>
</dbReference>
<dbReference type="InterPro" id="IPR001297">
    <property type="entry name" value="PBS_linker_dom"/>
</dbReference>
<keyword evidence="4" id="KW-0793">Thylakoid</keyword>
<dbReference type="EMBL" id="VYDO01000219">
    <property type="protein sequence ID" value="MYG38659.1"/>
    <property type="molecule type" value="Genomic_DNA"/>
</dbReference>
<keyword evidence="2" id="KW-0042">Antenna complex</keyword>
<evidence type="ECO:0000256" key="2">
    <source>
        <dbReference type="ARBA" id="ARBA00022549"/>
    </source>
</evidence>
<evidence type="ECO:0000256" key="3">
    <source>
        <dbReference type="ARBA" id="ARBA00022738"/>
    </source>
</evidence>
<dbReference type="AlphaFoldDB" id="A0A6B1F7B2"/>
<proteinExistence type="inferred from homology"/>
<evidence type="ECO:0000259" key="7">
    <source>
        <dbReference type="PROSITE" id="PS51445"/>
    </source>
</evidence>
<comment type="subcellular location">
    <subcellularLocation>
        <location evidence="1">Cellular thylakoid membrane</location>
        <topology evidence="1">Peripheral membrane protein</topology>
        <orientation evidence="1">Cytoplasmic side</orientation>
    </subcellularLocation>
</comment>
<feature type="domain" description="PBS-linker" evidence="7">
    <location>
        <begin position="7"/>
        <end position="184"/>
    </location>
</feature>
<protein>
    <submittedName>
        <fullName evidence="8">Phycobilisome Linker polypeptide</fullName>
    </submittedName>
</protein>
<reference evidence="8" key="1">
    <citation type="submission" date="2019-09" db="EMBL/GenBank/DDBJ databases">
        <title>Characterisation of the sponge microbiome using genome-centric metagenomics.</title>
        <authorList>
            <person name="Engelberts J.P."/>
            <person name="Robbins S.J."/>
            <person name="De Goeij J.M."/>
            <person name="Aranda M."/>
            <person name="Bell S.C."/>
            <person name="Webster N.S."/>
        </authorList>
    </citation>
    <scope>NUCLEOTIDE SEQUENCE</scope>
    <source>
        <strain evidence="8">SB0676_bin_10</strain>
    </source>
</reference>
<dbReference type="Gene3D" id="1.10.3130.20">
    <property type="entry name" value="Phycobilisome linker domain"/>
    <property type="match status" value="1"/>
</dbReference>
<keyword evidence="5" id="KW-0472">Membrane</keyword>
<dbReference type="PROSITE" id="PS51445">
    <property type="entry name" value="PBS_LINKER"/>
    <property type="match status" value="1"/>
</dbReference>
<gene>
    <name evidence="8" type="ORF">F4162_06740</name>
</gene>
<evidence type="ECO:0000256" key="4">
    <source>
        <dbReference type="ARBA" id="ARBA00023078"/>
    </source>
</evidence>
<accession>A0A6B1F7B2</accession>
<keyword evidence="3 6" id="KW-0605">Phycobilisome</keyword>
<comment type="similarity">
    <text evidence="6">Belongs to the phycobilisome linker protein family.</text>
</comment>
<evidence type="ECO:0000256" key="6">
    <source>
        <dbReference type="PROSITE-ProRule" id="PRU00775"/>
    </source>
</evidence>
<organism evidence="8">
    <name type="scientific">Synechococcus sp. SB0676_bin_10</name>
    <dbReference type="NCBI Taxonomy" id="2604869"/>
    <lineage>
        <taxon>Bacteria</taxon>
        <taxon>Bacillati</taxon>
        <taxon>Cyanobacteriota</taxon>
        <taxon>Cyanophyceae</taxon>
        <taxon>Synechococcales</taxon>
        <taxon>Synechococcaceae</taxon>
        <taxon>Synechococcus</taxon>
    </lineage>
</organism>
<sequence>MTLGPLPYPATSMNARVAGFAQEDRAPRGHRMDNASNGDMLIDAAYRQLFFHTMAADREPFLESQFKNGQINVQQLMRGLCLSERFRRWVYQCNSNYDVATQLVQRLLGREVNGEKEKIAWSIVLCQEGLAGLVDALLNSPEYMDAFGVDTVPYQRRRLLSGRPVGNMPFNISLPRYGAYWRDTAVTKWSGGGRVSAAWANGVPPVARKFGLALSIVGSLELVRVFLTVVVAVGSTAGH</sequence>
<evidence type="ECO:0000313" key="8">
    <source>
        <dbReference type="EMBL" id="MYG38659.1"/>
    </source>
</evidence>
<evidence type="ECO:0000256" key="5">
    <source>
        <dbReference type="ARBA" id="ARBA00023136"/>
    </source>
</evidence>
<name>A0A6B1F7B2_9SYNE</name>
<dbReference type="Pfam" id="PF00427">
    <property type="entry name" value="PBS_linker_poly"/>
    <property type="match status" value="1"/>
</dbReference>
<comment type="caution">
    <text evidence="8">The sequence shown here is derived from an EMBL/GenBank/DDBJ whole genome shotgun (WGS) entry which is preliminary data.</text>
</comment>
<evidence type="ECO:0000256" key="1">
    <source>
        <dbReference type="ARBA" id="ARBA00004445"/>
    </source>
</evidence>
<dbReference type="GO" id="GO:0015979">
    <property type="term" value="P:photosynthesis"/>
    <property type="evidence" value="ECO:0007669"/>
    <property type="project" value="InterPro"/>
</dbReference>